<reference evidence="2" key="1">
    <citation type="journal article" date="2017" name="Appl. Environ. Microbiol.">
        <title>Genomic analysis of Calderihabitans maritimus KKC1, a thermophilic hydrogenogenic carboxydotrophic bacterium isolated from marine sediment.</title>
        <authorList>
            <person name="Omae K."/>
            <person name="Yoneda Y."/>
            <person name="Fukuyama Y."/>
            <person name="Yoshida T."/>
            <person name="Sako Y."/>
        </authorList>
    </citation>
    <scope>NUCLEOTIDE SEQUENCE [LARGE SCALE GENOMIC DNA]</scope>
    <source>
        <strain evidence="2">KKC1</strain>
    </source>
</reference>
<gene>
    <name evidence="1" type="ORF">KKC1_06350</name>
</gene>
<organism evidence="1 2">
    <name type="scientific">Calderihabitans maritimus</name>
    <dbReference type="NCBI Taxonomy" id="1246530"/>
    <lineage>
        <taxon>Bacteria</taxon>
        <taxon>Bacillati</taxon>
        <taxon>Bacillota</taxon>
        <taxon>Clostridia</taxon>
        <taxon>Neomoorellales</taxon>
        <taxon>Calderihabitantaceae</taxon>
        <taxon>Calderihabitans</taxon>
    </lineage>
</organism>
<comment type="caution">
    <text evidence="1">The sequence shown here is derived from an EMBL/GenBank/DDBJ whole genome shotgun (WGS) entry which is preliminary data.</text>
</comment>
<dbReference type="AlphaFoldDB" id="A0A1Z5HPM5"/>
<dbReference type="Proteomes" id="UP000197032">
    <property type="component" value="Unassembled WGS sequence"/>
</dbReference>
<keyword evidence="2" id="KW-1185">Reference proteome</keyword>
<sequence length="42" mass="4823">MIIIAIVSFYRFDIMAGLIFMNSCQRTGKKGILKTFTETSYL</sequence>
<evidence type="ECO:0000313" key="1">
    <source>
        <dbReference type="EMBL" id="GAW91473.1"/>
    </source>
</evidence>
<protein>
    <submittedName>
        <fullName evidence="1">Uncharacterized protein</fullName>
    </submittedName>
</protein>
<dbReference type="EMBL" id="BDGJ01000018">
    <property type="protein sequence ID" value="GAW91473.1"/>
    <property type="molecule type" value="Genomic_DNA"/>
</dbReference>
<evidence type="ECO:0000313" key="2">
    <source>
        <dbReference type="Proteomes" id="UP000197032"/>
    </source>
</evidence>
<name>A0A1Z5HPM5_9FIRM</name>
<proteinExistence type="predicted"/>
<accession>A0A1Z5HPM5</accession>